<reference evidence="1 2" key="1">
    <citation type="submission" date="2020-03" db="EMBL/GenBank/DDBJ databases">
        <title>Genomic Encyclopedia of Type Strains, Phase IV (KMG-IV): sequencing the most valuable type-strain genomes for metagenomic binning, comparative biology and taxonomic classification.</title>
        <authorList>
            <person name="Goeker M."/>
        </authorList>
    </citation>
    <scope>NUCLEOTIDE SEQUENCE [LARGE SCALE GENOMIC DNA]</scope>
    <source>
        <strain evidence="1 2">DSM 105096</strain>
    </source>
</reference>
<gene>
    <name evidence="1" type="ORF">GGR27_003435</name>
</gene>
<sequence length="141" mass="16372">MKQPNDWLLPVIIIIERVVGGFDHRTPGWIDRDVEYVYDAFHAFFTIKQTDKEAPEPHAAIQRRKDLIADLILILEMMDADGELDHLTDGRIWSGVQSITTVEGVYVMMFEHLRDSVRYWRTKEGRRGYLSGPILELMGKV</sequence>
<dbReference type="EMBL" id="JAATJH010000007">
    <property type="protein sequence ID" value="NJC27916.1"/>
    <property type="molecule type" value="Genomic_DNA"/>
</dbReference>
<keyword evidence="2" id="KW-1185">Reference proteome</keyword>
<organism evidence="1 2">
    <name type="scientific">Neolewinella antarctica</name>
    <dbReference type="NCBI Taxonomy" id="442734"/>
    <lineage>
        <taxon>Bacteria</taxon>
        <taxon>Pseudomonadati</taxon>
        <taxon>Bacteroidota</taxon>
        <taxon>Saprospiria</taxon>
        <taxon>Saprospirales</taxon>
        <taxon>Lewinellaceae</taxon>
        <taxon>Neolewinella</taxon>
    </lineage>
</organism>
<protein>
    <submittedName>
        <fullName evidence="1">Uncharacterized protein</fullName>
    </submittedName>
</protein>
<evidence type="ECO:0000313" key="1">
    <source>
        <dbReference type="EMBL" id="NJC27916.1"/>
    </source>
</evidence>
<name>A0ABX0XFA5_9BACT</name>
<evidence type="ECO:0000313" key="2">
    <source>
        <dbReference type="Proteomes" id="UP000770785"/>
    </source>
</evidence>
<comment type="caution">
    <text evidence="1">The sequence shown here is derived from an EMBL/GenBank/DDBJ whole genome shotgun (WGS) entry which is preliminary data.</text>
</comment>
<accession>A0ABX0XFA5</accession>
<dbReference type="Proteomes" id="UP000770785">
    <property type="component" value="Unassembled WGS sequence"/>
</dbReference>
<dbReference type="RefSeq" id="WP_168039464.1">
    <property type="nucleotide sequence ID" value="NZ_JAATJH010000007.1"/>
</dbReference>
<proteinExistence type="predicted"/>